<organism evidence="1 2">
    <name type="scientific">Mesorhizobium denitrificans</name>
    <dbReference type="NCBI Taxonomy" id="2294114"/>
    <lineage>
        <taxon>Bacteria</taxon>
        <taxon>Pseudomonadati</taxon>
        <taxon>Pseudomonadota</taxon>
        <taxon>Alphaproteobacteria</taxon>
        <taxon>Hyphomicrobiales</taxon>
        <taxon>Phyllobacteriaceae</taxon>
        <taxon>Mesorhizobium</taxon>
    </lineage>
</organism>
<dbReference type="InterPro" id="IPR036374">
    <property type="entry name" value="OxRdtase_Mopterin-bd_sf"/>
</dbReference>
<name>A0A371XF54_9HYPH</name>
<evidence type="ECO:0000313" key="2">
    <source>
        <dbReference type="Proteomes" id="UP000262379"/>
    </source>
</evidence>
<evidence type="ECO:0000313" key="1">
    <source>
        <dbReference type="EMBL" id="RFC67861.1"/>
    </source>
</evidence>
<dbReference type="AlphaFoldDB" id="A0A371XF54"/>
<keyword evidence="2" id="KW-1185">Reference proteome</keyword>
<dbReference type="Proteomes" id="UP000262379">
    <property type="component" value="Unassembled WGS sequence"/>
</dbReference>
<dbReference type="SUPFAM" id="SSF56524">
    <property type="entry name" value="Oxidoreductase molybdopterin-binding domain"/>
    <property type="match status" value="1"/>
</dbReference>
<sequence length="166" mass="17972">MEVVMFSRVLVVMAIMLWVQSPALSDSNTMPPAVSLSGIGPNAISITPEVLTGLPMVERDITFQTSKGMSSGHYKGVLVWDVLKAQKAFDGLQHNAELKKTLLVKASDGYEIVFSIGEIHPDFGNSPVMLVTEINGEPVKGRGQFVVPGDKRGARAIHDIVSIELR</sequence>
<evidence type="ECO:0008006" key="3">
    <source>
        <dbReference type="Google" id="ProtNLM"/>
    </source>
</evidence>
<dbReference type="EMBL" id="QURN01000006">
    <property type="protein sequence ID" value="RFC67861.1"/>
    <property type="molecule type" value="Genomic_DNA"/>
</dbReference>
<protein>
    <recommendedName>
        <fullName evidence="3">Oxidoreductase molybdopterin-binding domain-containing protein</fullName>
    </recommendedName>
</protein>
<comment type="caution">
    <text evidence="1">The sequence shown here is derived from an EMBL/GenBank/DDBJ whole genome shotgun (WGS) entry which is preliminary data.</text>
</comment>
<accession>A0A371XF54</accession>
<dbReference type="Gene3D" id="3.90.420.10">
    <property type="entry name" value="Oxidoreductase, molybdopterin-binding domain"/>
    <property type="match status" value="1"/>
</dbReference>
<reference evidence="2" key="1">
    <citation type="submission" date="2018-08" db="EMBL/GenBank/DDBJ databases">
        <authorList>
            <person name="Im W.T."/>
        </authorList>
    </citation>
    <scope>NUCLEOTIDE SEQUENCE [LARGE SCALE GENOMIC DNA]</scope>
    <source>
        <strain evidence="2">LA-28</strain>
    </source>
</reference>
<proteinExistence type="predicted"/>
<gene>
    <name evidence="1" type="ORF">DY251_09770</name>
</gene>